<dbReference type="AlphaFoldDB" id="A0A0A7PGP5"/>
<comment type="subcellular location">
    <subcellularLocation>
        <location evidence="1 11">Cell outer membrane</location>
        <topology evidence="1 11">Multi-pass membrane protein</topology>
    </subcellularLocation>
</comment>
<dbReference type="PROSITE" id="PS52016">
    <property type="entry name" value="TONB_DEPENDENT_REC_3"/>
    <property type="match status" value="1"/>
</dbReference>
<protein>
    <submittedName>
        <fullName evidence="16">TonB-dependent receptor</fullName>
    </submittedName>
</protein>
<feature type="signal peptide" evidence="13">
    <location>
        <begin position="1"/>
        <end position="17"/>
    </location>
</feature>
<evidence type="ECO:0000259" key="14">
    <source>
        <dbReference type="Pfam" id="PF00593"/>
    </source>
</evidence>
<dbReference type="Pfam" id="PF07715">
    <property type="entry name" value="Plug"/>
    <property type="match status" value="1"/>
</dbReference>
<keyword evidence="9 11" id="KW-0472">Membrane</keyword>
<evidence type="ECO:0000256" key="9">
    <source>
        <dbReference type="ARBA" id="ARBA00023136"/>
    </source>
</evidence>
<reference evidence="16 17" key="1">
    <citation type="journal article" date="2015" name="Int. J. Syst. Evol. Microbiol.">
        <title>Description of Sphingopyxis fribergensis sp. nov. - a soil bacterium with the ability to degrade styrene and phenylacetic acid.</title>
        <authorList>
            <person name="Oelschlagel M."/>
            <person name="Ruckert C."/>
            <person name="Kalinowski J."/>
            <person name="Schmidt G."/>
            <person name="Schlomann M."/>
            <person name="Tischler D."/>
        </authorList>
    </citation>
    <scope>NUCLEOTIDE SEQUENCE [LARGE SCALE GENOMIC DNA]</scope>
    <source>
        <strain evidence="16 17">Kp5.2</strain>
    </source>
</reference>
<sequence>MKTITYALSATSLMALAAPCVAQTNENAPDAANPPSQADSVPEPVASLGDIIVTAQKRSENVNKVGVSITAVQGDALQQRGVVDTADLIKITPGFNFVQSAYGVPVLTLRGVGFYDTAIGAASAVSVYVDEVPLPLSIMALGATLDLNRVEILKGPQGTLYGQNATGGAINYISARPTDSFHSGADLTYGRFNRVELKGFVSGPITDTLTARIAARFDRNDDWQRSYTRDATNGEGNIFSGRAIVDWKPSDRLRFSFMVHGWRDRSESQAPQLAAITGAASPAVLRTYPLPPRDNRAADFDPDLSFKRNSWFAQVSGRADYDLSDTVTITSITAYSKLKRLSAVDADGTAIQAYALINPGRSRDFSQELRLSGDSGQLHYVVGLNYAWESVFDQSDPLARTSSFPFQRASAHSDQHINTYAAFASLDYKLTDTLTLQGGVRYTDQHRRFIGCTYDSGAGDFSAVVSRIATARAGHPITIAPGACLTLNANFEPAQVRSQLNEDNISWRGGVNWQVNPTTLLYANISKGYKNGAFPTAGATFALQLTPATQESLTAYEAGFKLGLFARKLQLNGAVFYYDYRDKQFRGRIVDPVIGPQSALINVPKSRVAGGEIQATLRPISGLTINTGVTYVGTRILGDFVNFDALAQQVHLSGEAFPLTPDWQVTSDIDYQFSVSDSMNGFVGGGATYQAATNGGLGELPQFAIDSYTLIDVRAGVVLKDDRWRLTAYVKNLTDKFYATLVSQPGPDAAIRFTGQPRTYGLTLSYRY</sequence>
<dbReference type="InterPro" id="IPR000531">
    <property type="entry name" value="Beta-barrel_TonB"/>
</dbReference>
<dbReference type="RefSeq" id="WP_039570646.1">
    <property type="nucleotide sequence ID" value="NZ_CP009122.1"/>
</dbReference>
<organism evidence="16 17">
    <name type="scientific">Sphingopyxis fribergensis</name>
    <dbReference type="NCBI Taxonomy" id="1515612"/>
    <lineage>
        <taxon>Bacteria</taxon>
        <taxon>Pseudomonadati</taxon>
        <taxon>Pseudomonadota</taxon>
        <taxon>Alphaproteobacteria</taxon>
        <taxon>Sphingomonadales</taxon>
        <taxon>Sphingomonadaceae</taxon>
        <taxon>Sphingopyxis</taxon>
    </lineage>
</organism>
<dbReference type="PANTHER" id="PTHR32552">
    <property type="entry name" value="FERRICHROME IRON RECEPTOR-RELATED"/>
    <property type="match status" value="1"/>
</dbReference>
<evidence type="ECO:0000256" key="11">
    <source>
        <dbReference type="PROSITE-ProRule" id="PRU01360"/>
    </source>
</evidence>
<evidence type="ECO:0000256" key="2">
    <source>
        <dbReference type="ARBA" id="ARBA00022448"/>
    </source>
</evidence>
<dbReference type="EMBL" id="CP009122">
    <property type="protein sequence ID" value="AJA07117.1"/>
    <property type="molecule type" value="Genomic_DNA"/>
</dbReference>
<dbReference type="InterPro" id="IPR039426">
    <property type="entry name" value="TonB-dep_rcpt-like"/>
</dbReference>
<dbReference type="GO" id="GO:0009279">
    <property type="term" value="C:cell outer membrane"/>
    <property type="evidence" value="ECO:0007669"/>
    <property type="project" value="UniProtKB-SubCell"/>
</dbReference>
<dbReference type="STRING" id="1515612.SKP52_00875"/>
<dbReference type="GO" id="GO:0006826">
    <property type="term" value="P:iron ion transport"/>
    <property type="evidence" value="ECO:0007669"/>
    <property type="project" value="UniProtKB-KW"/>
</dbReference>
<proteinExistence type="inferred from homology"/>
<keyword evidence="5 11" id="KW-0812">Transmembrane</keyword>
<dbReference type="Proteomes" id="UP000030907">
    <property type="component" value="Chromosome"/>
</dbReference>
<keyword evidence="7" id="KW-0406">Ion transport</keyword>
<evidence type="ECO:0000256" key="5">
    <source>
        <dbReference type="ARBA" id="ARBA00022692"/>
    </source>
</evidence>
<accession>A0A0A7PGP5</accession>
<evidence type="ECO:0000256" key="13">
    <source>
        <dbReference type="SAM" id="SignalP"/>
    </source>
</evidence>
<keyword evidence="16" id="KW-0675">Receptor</keyword>
<feature type="domain" description="TonB-dependent receptor plug" evidence="15">
    <location>
        <begin position="63"/>
        <end position="169"/>
    </location>
</feature>
<feature type="domain" description="TonB-dependent receptor-like beta-barrel" evidence="14">
    <location>
        <begin position="293"/>
        <end position="733"/>
    </location>
</feature>
<dbReference type="InterPro" id="IPR012910">
    <property type="entry name" value="Plug_dom"/>
</dbReference>
<keyword evidence="10 11" id="KW-0998">Cell outer membrane</keyword>
<dbReference type="SUPFAM" id="SSF56935">
    <property type="entry name" value="Porins"/>
    <property type="match status" value="1"/>
</dbReference>
<evidence type="ECO:0000256" key="3">
    <source>
        <dbReference type="ARBA" id="ARBA00022452"/>
    </source>
</evidence>
<dbReference type="Gene3D" id="2.40.170.20">
    <property type="entry name" value="TonB-dependent receptor, beta-barrel domain"/>
    <property type="match status" value="1"/>
</dbReference>
<dbReference type="CDD" id="cd01347">
    <property type="entry name" value="ligand_gated_channel"/>
    <property type="match status" value="1"/>
</dbReference>
<evidence type="ECO:0000256" key="8">
    <source>
        <dbReference type="ARBA" id="ARBA00023077"/>
    </source>
</evidence>
<comment type="similarity">
    <text evidence="11 12">Belongs to the TonB-dependent receptor family.</text>
</comment>
<keyword evidence="13" id="KW-0732">Signal</keyword>
<evidence type="ECO:0000256" key="4">
    <source>
        <dbReference type="ARBA" id="ARBA00022496"/>
    </source>
</evidence>
<dbReference type="HOGENOM" id="CLU_008287_15_0_5"/>
<keyword evidence="17" id="KW-1185">Reference proteome</keyword>
<evidence type="ECO:0000256" key="1">
    <source>
        <dbReference type="ARBA" id="ARBA00004571"/>
    </source>
</evidence>
<dbReference type="PANTHER" id="PTHR32552:SF81">
    <property type="entry name" value="TONB-DEPENDENT OUTER MEMBRANE RECEPTOR"/>
    <property type="match status" value="1"/>
</dbReference>
<evidence type="ECO:0000256" key="10">
    <source>
        <dbReference type="ARBA" id="ARBA00023237"/>
    </source>
</evidence>
<evidence type="ECO:0000256" key="6">
    <source>
        <dbReference type="ARBA" id="ARBA00023004"/>
    </source>
</evidence>
<dbReference type="Pfam" id="PF00593">
    <property type="entry name" value="TonB_dep_Rec_b-barrel"/>
    <property type="match status" value="1"/>
</dbReference>
<evidence type="ECO:0000256" key="12">
    <source>
        <dbReference type="RuleBase" id="RU003357"/>
    </source>
</evidence>
<dbReference type="KEGG" id="sphk:SKP52_00875"/>
<keyword evidence="6" id="KW-0408">Iron</keyword>
<keyword evidence="4" id="KW-0410">Iron transport</keyword>
<gene>
    <name evidence="16" type="ORF">SKP52_00875</name>
</gene>
<keyword evidence="3 11" id="KW-1134">Transmembrane beta strand</keyword>
<name>A0A0A7PGP5_9SPHN</name>
<evidence type="ECO:0000259" key="15">
    <source>
        <dbReference type="Pfam" id="PF07715"/>
    </source>
</evidence>
<evidence type="ECO:0000313" key="16">
    <source>
        <dbReference type="EMBL" id="AJA07117.1"/>
    </source>
</evidence>
<evidence type="ECO:0000313" key="17">
    <source>
        <dbReference type="Proteomes" id="UP000030907"/>
    </source>
</evidence>
<dbReference type="InterPro" id="IPR036942">
    <property type="entry name" value="Beta-barrel_TonB_sf"/>
</dbReference>
<keyword evidence="2 11" id="KW-0813">Transport</keyword>
<keyword evidence="8 12" id="KW-0798">TonB box</keyword>
<feature type="chain" id="PRO_5002043969" evidence="13">
    <location>
        <begin position="18"/>
        <end position="768"/>
    </location>
</feature>
<evidence type="ECO:0000256" key="7">
    <source>
        <dbReference type="ARBA" id="ARBA00023065"/>
    </source>
</evidence>